<dbReference type="VEuPathDB" id="VectorBase:ACUA021637"/>
<evidence type="ECO:0000256" key="2">
    <source>
        <dbReference type="ARBA" id="ARBA00022692"/>
    </source>
</evidence>
<dbReference type="EnsemblMetazoa" id="ACUA021637-RA">
    <property type="protein sequence ID" value="ACUA021637-PA"/>
    <property type="gene ID" value="ACUA021637"/>
</dbReference>
<dbReference type="GO" id="GO:0045332">
    <property type="term" value="P:phospholipid translocation"/>
    <property type="evidence" value="ECO:0007669"/>
    <property type="project" value="TreeGrafter"/>
</dbReference>
<sequence>MDWIINDELGLTVGHLVGWTSASFMVVGGVLPYIPQYRQIKQTQDPEGFSLHVCLALLVANTLRILFCDEGAGGWQCNRTVQSNTHGRIGKVDYEVLKQMETNAISKIARTSTSNMDANYNRPV</sequence>
<dbReference type="Pfam" id="PF04193">
    <property type="entry name" value="PQ-loop"/>
    <property type="match status" value="1"/>
</dbReference>
<evidence type="ECO:0000256" key="4">
    <source>
        <dbReference type="ARBA" id="ARBA00023136"/>
    </source>
</evidence>
<dbReference type="InterPro" id="IPR052241">
    <property type="entry name" value="SLC66/Scramblase_ANY1"/>
</dbReference>
<keyword evidence="4 5" id="KW-0472">Membrane</keyword>
<keyword evidence="3 5" id="KW-1133">Transmembrane helix</keyword>
<dbReference type="PANTHER" id="PTHR14856:SF9">
    <property type="entry name" value="PQ-LOOP REPEAT-CONTAINING PROTEIN 1"/>
    <property type="match status" value="1"/>
</dbReference>
<dbReference type="GO" id="GO:0042147">
    <property type="term" value="P:retrograde transport, endosome to Golgi"/>
    <property type="evidence" value="ECO:0007669"/>
    <property type="project" value="TreeGrafter"/>
</dbReference>
<evidence type="ECO:0000313" key="7">
    <source>
        <dbReference type="Proteomes" id="UP000075883"/>
    </source>
</evidence>
<comment type="subcellular location">
    <subcellularLocation>
        <location evidence="1">Membrane</location>
        <topology evidence="1">Multi-pass membrane protein</topology>
    </subcellularLocation>
</comment>
<accession>A0A182MM75</accession>
<dbReference type="GO" id="GO:0005802">
    <property type="term" value="C:trans-Golgi network"/>
    <property type="evidence" value="ECO:0007669"/>
    <property type="project" value="TreeGrafter"/>
</dbReference>
<keyword evidence="2 5" id="KW-0812">Transmembrane</keyword>
<dbReference type="Proteomes" id="UP000075883">
    <property type="component" value="Unassembled WGS sequence"/>
</dbReference>
<evidence type="ECO:0000256" key="1">
    <source>
        <dbReference type="ARBA" id="ARBA00004141"/>
    </source>
</evidence>
<dbReference type="GO" id="GO:0016020">
    <property type="term" value="C:membrane"/>
    <property type="evidence" value="ECO:0007669"/>
    <property type="project" value="UniProtKB-SubCell"/>
</dbReference>
<dbReference type="EMBL" id="AXCM01001455">
    <property type="status" value="NOT_ANNOTATED_CDS"/>
    <property type="molecule type" value="Genomic_DNA"/>
</dbReference>
<dbReference type="STRING" id="139723.A0A182MM75"/>
<evidence type="ECO:0000256" key="5">
    <source>
        <dbReference type="SAM" id="Phobius"/>
    </source>
</evidence>
<dbReference type="GO" id="GO:0005829">
    <property type="term" value="C:cytosol"/>
    <property type="evidence" value="ECO:0007669"/>
    <property type="project" value="GOC"/>
</dbReference>
<evidence type="ECO:0000256" key="3">
    <source>
        <dbReference type="ARBA" id="ARBA00022989"/>
    </source>
</evidence>
<evidence type="ECO:0000313" key="6">
    <source>
        <dbReference type="EnsemblMetazoa" id="ACUA021637-PA"/>
    </source>
</evidence>
<reference evidence="6" key="2">
    <citation type="submission" date="2020-05" db="UniProtKB">
        <authorList>
            <consortium name="EnsemblMetazoa"/>
        </authorList>
    </citation>
    <scope>IDENTIFICATION</scope>
    <source>
        <strain evidence="6">A-37</strain>
    </source>
</reference>
<dbReference type="GO" id="GO:0005768">
    <property type="term" value="C:endosome"/>
    <property type="evidence" value="ECO:0007669"/>
    <property type="project" value="TreeGrafter"/>
</dbReference>
<proteinExistence type="predicted"/>
<keyword evidence="7" id="KW-1185">Reference proteome</keyword>
<dbReference type="PANTHER" id="PTHR14856">
    <property type="entry name" value="PQ-LOOP REPEAT-CONTAINING PROTEIN 1-LIKE PROTEIN"/>
    <property type="match status" value="1"/>
</dbReference>
<name>A0A182MM75_9DIPT</name>
<dbReference type="AlphaFoldDB" id="A0A182MM75"/>
<protein>
    <submittedName>
        <fullName evidence="6">Uncharacterized protein</fullName>
    </submittedName>
</protein>
<dbReference type="Gene3D" id="1.20.1280.290">
    <property type="match status" value="1"/>
</dbReference>
<dbReference type="InterPro" id="IPR006603">
    <property type="entry name" value="PQ-loop_rpt"/>
</dbReference>
<feature type="transmembrane region" description="Helical" evidence="5">
    <location>
        <begin position="16"/>
        <end position="34"/>
    </location>
</feature>
<reference evidence="7" key="1">
    <citation type="submission" date="2013-09" db="EMBL/GenBank/DDBJ databases">
        <title>The Genome Sequence of Anopheles culicifacies species A.</title>
        <authorList>
            <consortium name="The Broad Institute Genomics Platform"/>
            <person name="Neafsey D.E."/>
            <person name="Besansky N."/>
            <person name="Howell P."/>
            <person name="Walton C."/>
            <person name="Young S.K."/>
            <person name="Zeng Q."/>
            <person name="Gargeya S."/>
            <person name="Fitzgerald M."/>
            <person name="Haas B."/>
            <person name="Abouelleil A."/>
            <person name="Allen A.W."/>
            <person name="Alvarado L."/>
            <person name="Arachchi H.M."/>
            <person name="Berlin A.M."/>
            <person name="Chapman S.B."/>
            <person name="Gainer-Dewar J."/>
            <person name="Goldberg J."/>
            <person name="Griggs A."/>
            <person name="Gujja S."/>
            <person name="Hansen M."/>
            <person name="Howarth C."/>
            <person name="Imamovic A."/>
            <person name="Ireland A."/>
            <person name="Larimer J."/>
            <person name="McCowan C."/>
            <person name="Murphy C."/>
            <person name="Pearson M."/>
            <person name="Poon T.W."/>
            <person name="Priest M."/>
            <person name="Roberts A."/>
            <person name="Saif S."/>
            <person name="Shea T."/>
            <person name="Sisk P."/>
            <person name="Sykes S."/>
            <person name="Wortman J."/>
            <person name="Nusbaum C."/>
            <person name="Birren B."/>
        </authorList>
    </citation>
    <scope>NUCLEOTIDE SEQUENCE [LARGE SCALE GENOMIC DNA]</scope>
    <source>
        <strain evidence="7">A-37</strain>
    </source>
</reference>
<organism evidence="6 7">
    <name type="scientific">Anopheles culicifacies</name>
    <dbReference type="NCBI Taxonomy" id="139723"/>
    <lineage>
        <taxon>Eukaryota</taxon>
        <taxon>Metazoa</taxon>
        <taxon>Ecdysozoa</taxon>
        <taxon>Arthropoda</taxon>
        <taxon>Hexapoda</taxon>
        <taxon>Insecta</taxon>
        <taxon>Pterygota</taxon>
        <taxon>Neoptera</taxon>
        <taxon>Endopterygota</taxon>
        <taxon>Diptera</taxon>
        <taxon>Nematocera</taxon>
        <taxon>Culicoidea</taxon>
        <taxon>Culicidae</taxon>
        <taxon>Anophelinae</taxon>
        <taxon>Anopheles</taxon>
        <taxon>culicifacies species complex</taxon>
    </lineage>
</organism>